<dbReference type="InterPro" id="IPR011990">
    <property type="entry name" value="TPR-like_helical_dom_sf"/>
</dbReference>
<name>S8BZY0_9LAMI</name>
<keyword evidence="5" id="KW-1185">Reference proteome</keyword>
<dbReference type="Proteomes" id="UP000015453">
    <property type="component" value="Unassembled WGS sequence"/>
</dbReference>
<comment type="caution">
    <text evidence="4">The sequence shown here is derived from an EMBL/GenBank/DDBJ whole genome shotgun (WGS) entry which is preliminary data.</text>
</comment>
<dbReference type="OrthoDB" id="1908178at2759"/>
<evidence type="ECO:0000256" key="1">
    <source>
        <dbReference type="ARBA" id="ARBA00007626"/>
    </source>
</evidence>
<dbReference type="AlphaFoldDB" id="S8BZY0"/>
<reference evidence="4 5" key="1">
    <citation type="journal article" date="2013" name="BMC Genomics">
        <title>The miniature genome of a carnivorous plant Genlisea aurea contains a low number of genes and short non-coding sequences.</title>
        <authorList>
            <person name="Leushkin E.V."/>
            <person name="Sutormin R.A."/>
            <person name="Nabieva E.R."/>
            <person name="Penin A.A."/>
            <person name="Kondrashov A.S."/>
            <person name="Logacheva M.D."/>
        </authorList>
    </citation>
    <scope>NUCLEOTIDE SEQUENCE [LARGE SCALE GENOMIC DNA]</scope>
</reference>
<comment type="similarity">
    <text evidence="1">Belongs to the PPR family. P subfamily.</text>
</comment>
<dbReference type="FunFam" id="1.25.40.10:FF:000253">
    <property type="entry name" value="Pentatricopeptide repeat-containing protein"/>
    <property type="match status" value="1"/>
</dbReference>
<keyword evidence="2" id="KW-0677">Repeat</keyword>
<feature type="non-terminal residue" evidence="4">
    <location>
        <position position="1"/>
    </location>
</feature>
<dbReference type="PANTHER" id="PTHR45717">
    <property type="entry name" value="OS12G0527900 PROTEIN"/>
    <property type="match status" value="1"/>
</dbReference>
<dbReference type="NCBIfam" id="TIGR00756">
    <property type="entry name" value="PPR"/>
    <property type="match status" value="3"/>
</dbReference>
<evidence type="ECO:0008006" key="6">
    <source>
        <dbReference type="Google" id="ProtNLM"/>
    </source>
</evidence>
<organism evidence="4 5">
    <name type="scientific">Genlisea aurea</name>
    <dbReference type="NCBI Taxonomy" id="192259"/>
    <lineage>
        <taxon>Eukaryota</taxon>
        <taxon>Viridiplantae</taxon>
        <taxon>Streptophyta</taxon>
        <taxon>Embryophyta</taxon>
        <taxon>Tracheophyta</taxon>
        <taxon>Spermatophyta</taxon>
        <taxon>Magnoliopsida</taxon>
        <taxon>eudicotyledons</taxon>
        <taxon>Gunneridae</taxon>
        <taxon>Pentapetalae</taxon>
        <taxon>asterids</taxon>
        <taxon>lamiids</taxon>
        <taxon>Lamiales</taxon>
        <taxon>Lentibulariaceae</taxon>
        <taxon>Genlisea</taxon>
    </lineage>
</organism>
<feature type="non-terminal residue" evidence="4">
    <location>
        <position position="505"/>
    </location>
</feature>
<dbReference type="Pfam" id="PF13041">
    <property type="entry name" value="PPR_2"/>
    <property type="match status" value="1"/>
</dbReference>
<gene>
    <name evidence="4" type="ORF">M569_14638</name>
</gene>
<evidence type="ECO:0000256" key="2">
    <source>
        <dbReference type="ARBA" id="ARBA00022737"/>
    </source>
</evidence>
<feature type="repeat" description="PPR" evidence="3">
    <location>
        <begin position="134"/>
        <end position="168"/>
    </location>
</feature>
<dbReference type="EMBL" id="AUSU01007773">
    <property type="protein sequence ID" value="EPS60165.1"/>
    <property type="molecule type" value="Genomic_DNA"/>
</dbReference>
<dbReference type="Pfam" id="PF01535">
    <property type="entry name" value="PPR"/>
    <property type="match status" value="4"/>
</dbReference>
<proteinExistence type="inferred from homology"/>
<dbReference type="GO" id="GO:0003729">
    <property type="term" value="F:mRNA binding"/>
    <property type="evidence" value="ECO:0007669"/>
    <property type="project" value="UniProtKB-ARBA"/>
</dbReference>
<evidence type="ECO:0000313" key="5">
    <source>
        <dbReference type="Proteomes" id="UP000015453"/>
    </source>
</evidence>
<dbReference type="Gene3D" id="1.25.40.10">
    <property type="entry name" value="Tetratricopeptide repeat domain"/>
    <property type="match status" value="3"/>
</dbReference>
<evidence type="ECO:0000256" key="3">
    <source>
        <dbReference type="PROSITE-ProRule" id="PRU00708"/>
    </source>
</evidence>
<protein>
    <recommendedName>
        <fullName evidence="6">Pentacotripeptide-repeat region of PRORP domain-containing protein</fullName>
    </recommendedName>
</protein>
<dbReference type="PANTHER" id="PTHR45717:SF45">
    <property type="entry name" value="OS12G0527900 PROTEIN"/>
    <property type="match status" value="1"/>
</dbReference>
<feature type="repeat" description="PPR" evidence="3">
    <location>
        <begin position="203"/>
        <end position="237"/>
    </location>
</feature>
<sequence>SAVLRFSTKTAVSISPEEAKGTVGVYSRSGCGRDTLGRRLLALAYAKRSAAIAIRKWKEEGHFVQKYELNRIVRELRRQKRYKHALEVCEWMRLQHDICLLPGDYAVHLDLIGKVRGLTSAEKFFEDLPERMRNHTTCSALLHAYVRHGEEEKAEALMEKMSECGFLLSPVPFNHMISLYKSAGDLWKIPGTMKRLYKSTTPDLVTFNLCLAACASQDSVQVAESVLLEMAKAKIEPDWMTHSTMASMYAKNSLTAKAESSLEEMEKRVTRKDRAAYPSLISLYASLRNGDEVLRLWTKMKSLYRKLHDEEYRCMIDSLSKLRRLEEAERVYAEWEAVSPTKDPRIPNLLLAAYVNDGQIERAEEFSRRTADGGVKPSYATWEILARGYVRRGMLSRALESFRAAVRSVRRWDPDEELVRGMLELIEDRGDVGAAEEMVAALRRGGFGNAAAVYKSLLRTYVRAGKMPLVVCERMEKDGVVMDEEIEGLVASTRTLCVSDVPHDI</sequence>
<dbReference type="GO" id="GO:0005739">
    <property type="term" value="C:mitochondrion"/>
    <property type="evidence" value="ECO:0007669"/>
    <property type="project" value="TreeGrafter"/>
</dbReference>
<dbReference type="InterPro" id="IPR002885">
    <property type="entry name" value="PPR_rpt"/>
</dbReference>
<dbReference type="PROSITE" id="PS51375">
    <property type="entry name" value="PPR"/>
    <property type="match status" value="2"/>
</dbReference>
<accession>S8BZY0</accession>
<evidence type="ECO:0000313" key="4">
    <source>
        <dbReference type="EMBL" id="EPS60165.1"/>
    </source>
</evidence>